<keyword evidence="7" id="KW-0732">Signal</keyword>
<dbReference type="InterPro" id="IPR001211">
    <property type="entry name" value="PLA2"/>
</dbReference>
<keyword evidence="9" id="KW-1185">Reference proteome</keyword>
<comment type="cofactor">
    <cofactor evidence="4">
        <name>Ca(2+)</name>
        <dbReference type="ChEBI" id="CHEBI:29108"/>
    </cofactor>
    <text evidence="4">Binds 1 Ca(2+) ion per subunit.</text>
</comment>
<proteinExistence type="inferred from homology"/>
<evidence type="ECO:0000256" key="5">
    <source>
        <dbReference type="PIRSR" id="PIRSR601211-3"/>
    </source>
</evidence>
<keyword evidence="7" id="KW-0443">Lipid metabolism</keyword>
<dbReference type="SUPFAM" id="SSF48619">
    <property type="entry name" value="Phospholipase A2, PLA2"/>
    <property type="match status" value="1"/>
</dbReference>
<feature type="disulfide bond" evidence="5">
    <location>
        <begin position="55"/>
        <end position="71"/>
    </location>
</feature>
<dbReference type="PRINTS" id="PR00389">
    <property type="entry name" value="PHPHLIPASEA2"/>
</dbReference>
<feature type="chain" id="PRO_5042313791" description="Phospholipase A2" evidence="7">
    <location>
        <begin position="18"/>
        <end position="140"/>
    </location>
</feature>
<feature type="disulfide bond" evidence="5">
    <location>
        <begin position="85"/>
        <end position="109"/>
    </location>
</feature>
<dbReference type="GO" id="GO:0047498">
    <property type="term" value="F:calcium-dependent phospholipase A2 activity"/>
    <property type="evidence" value="ECO:0007669"/>
    <property type="project" value="TreeGrafter"/>
</dbReference>
<dbReference type="GO" id="GO:0016042">
    <property type="term" value="P:lipid catabolic process"/>
    <property type="evidence" value="ECO:0007669"/>
    <property type="project" value="InterPro"/>
</dbReference>
<dbReference type="InterPro" id="IPR016090">
    <property type="entry name" value="PLA2-like_dom"/>
</dbReference>
<accession>A0AAJ7THU4</accession>
<feature type="signal peptide" evidence="7">
    <location>
        <begin position="1"/>
        <end position="17"/>
    </location>
</feature>
<comment type="subcellular location">
    <subcellularLocation>
        <location evidence="1 7">Secreted</location>
    </subcellularLocation>
</comment>
<dbReference type="RefSeq" id="XP_032818140.1">
    <property type="nucleotide sequence ID" value="XM_032962249.1"/>
</dbReference>
<comment type="similarity">
    <text evidence="6">Belongs to the phospholipase A2 family.</text>
</comment>
<comment type="catalytic activity">
    <reaction evidence="7">
        <text>a 1,2-diacyl-sn-glycero-3-phosphocholine + H2O = a 1-acyl-sn-glycero-3-phosphocholine + a fatty acid + H(+)</text>
        <dbReference type="Rhea" id="RHEA:15801"/>
        <dbReference type="ChEBI" id="CHEBI:15377"/>
        <dbReference type="ChEBI" id="CHEBI:15378"/>
        <dbReference type="ChEBI" id="CHEBI:28868"/>
        <dbReference type="ChEBI" id="CHEBI:57643"/>
        <dbReference type="ChEBI" id="CHEBI:58168"/>
        <dbReference type="EC" id="3.1.1.4"/>
    </reaction>
</comment>
<evidence type="ECO:0000256" key="1">
    <source>
        <dbReference type="ARBA" id="ARBA00004613"/>
    </source>
</evidence>
<name>A0AAJ7THU4_PETMA</name>
<keyword evidence="4 7" id="KW-0106">Calcium</keyword>
<dbReference type="SMART" id="SM00085">
    <property type="entry name" value="PA2c"/>
    <property type="match status" value="1"/>
</dbReference>
<dbReference type="GO" id="GO:0006644">
    <property type="term" value="P:phospholipid metabolic process"/>
    <property type="evidence" value="ECO:0007669"/>
    <property type="project" value="InterPro"/>
</dbReference>
<feature type="disulfide bond" evidence="5">
    <location>
        <begin position="103"/>
        <end position="114"/>
    </location>
</feature>
<evidence type="ECO:0000313" key="10">
    <source>
        <dbReference type="RefSeq" id="XP_032818140.1"/>
    </source>
</evidence>
<feature type="binding site" evidence="4">
    <location>
        <position position="75"/>
    </location>
    <ligand>
        <name>Ca(2+)</name>
        <dbReference type="ChEBI" id="CHEBI:29108"/>
    </ligand>
</feature>
<dbReference type="CDD" id="cd00125">
    <property type="entry name" value="PLA2c"/>
    <property type="match status" value="1"/>
</dbReference>
<dbReference type="Proteomes" id="UP001318040">
    <property type="component" value="Chromosome 28"/>
</dbReference>
<evidence type="ECO:0000256" key="7">
    <source>
        <dbReference type="RuleBase" id="RU361236"/>
    </source>
</evidence>
<dbReference type="AlphaFoldDB" id="A0AAJ7THU4"/>
<dbReference type="KEGG" id="pmrn:116946956"/>
<feature type="domain" description="Phospholipase A2-like central" evidence="8">
    <location>
        <begin position="29"/>
        <end position="140"/>
    </location>
</feature>
<feature type="binding site" evidence="4">
    <location>
        <position position="56"/>
    </location>
    <ligand>
        <name>Ca(2+)</name>
        <dbReference type="ChEBI" id="CHEBI:29108"/>
    </ligand>
</feature>
<evidence type="ECO:0000259" key="8">
    <source>
        <dbReference type="SMART" id="SM00085"/>
    </source>
</evidence>
<evidence type="ECO:0000256" key="2">
    <source>
        <dbReference type="ARBA" id="ARBA00022525"/>
    </source>
</evidence>
<feature type="disulfide bond" evidence="5">
    <location>
        <begin position="77"/>
        <end position="116"/>
    </location>
</feature>
<dbReference type="PANTHER" id="PTHR11716">
    <property type="entry name" value="PHOSPHOLIPASE A2 FAMILY MEMBER"/>
    <property type="match status" value="1"/>
</dbReference>
<evidence type="ECO:0000256" key="4">
    <source>
        <dbReference type="PIRSR" id="PIRSR601211-2"/>
    </source>
</evidence>
<keyword evidence="2 7" id="KW-0964">Secreted</keyword>
<keyword evidence="4" id="KW-0479">Metal-binding</keyword>
<dbReference type="InterPro" id="IPR036444">
    <property type="entry name" value="PLipase_A2_dom_sf"/>
</dbReference>
<evidence type="ECO:0000256" key="6">
    <source>
        <dbReference type="RuleBase" id="RU003654"/>
    </source>
</evidence>
<feature type="binding site" evidence="4">
    <location>
        <position position="54"/>
    </location>
    <ligand>
        <name>Ca(2+)</name>
        <dbReference type="ChEBI" id="CHEBI:29108"/>
    </ligand>
</feature>
<keyword evidence="7" id="KW-0378">Hydrolase</keyword>
<sequence length="140" mass="15133">MARVLVVAVVIFAVVFATGEGHALKRRKRSISFNNVVLCFAGRSALDYSNYGCYCGWGGNGVALDDADRCCEAQDKCYNAIPRGCNVNFIAYANSCADGQVQCDKLKLCEKMVCSCDVIAAKCLAGAEYNNALKNYRGKC</sequence>
<dbReference type="Gene3D" id="1.20.90.10">
    <property type="entry name" value="Phospholipase A2 domain"/>
    <property type="match status" value="1"/>
</dbReference>
<reference evidence="10" key="1">
    <citation type="submission" date="2025-08" db="UniProtKB">
        <authorList>
            <consortium name="RefSeq"/>
        </authorList>
    </citation>
    <scope>IDENTIFICATION</scope>
    <source>
        <tissue evidence="10">Sperm</tissue>
    </source>
</reference>
<gene>
    <name evidence="10" type="primary">LOC116946956</name>
</gene>
<feature type="disulfide bond" evidence="5">
    <location>
        <begin position="70"/>
        <end position="123"/>
    </location>
</feature>
<dbReference type="EC" id="3.1.1.4" evidence="7"/>
<dbReference type="GO" id="GO:0005576">
    <property type="term" value="C:extracellular region"/>
    <property type="evidence" value="ECO:0007669"/>
    <property type="project" value="UniProtKB-SubCell"/>
</dbReference>
<keyword evidence="3 5" id="KW-1015">Disulfide bond</keyword>
<evidence type="ECO:0000256" key="3">
    <source>
        <dbReference type="ARBA" id="ARBA00023157"/>
    </source>
</evidence>
<dbReference type="Pfam" id="PF00068">
    <property type="entry name" value="Phospholip_A2_1"/>
    <property type="match status" value="1"/>
</dbReference>
<dbReference type="PANTHER" id="PTHR11716:SF51">
    <property type="entry name" value="PHOSPHOLIPASE A2"/>
    <property type="match status" value="1"/>
</dbReference>
<dbReference type="GO" id="GO:0005543">
    <property type="term" value="F:phospholipid binding"/>
    <property type="evidence" value="ECO:0007669"/>
    <property type="project" value="TreeGrafter"/>
</dbReference>
<protein>
    <recommendedName>
        <fullName evidence="7">Phospholipase A2</fullName>
        <ecNumber evidence="7">3.1.1.4</ecNumber>
    </recommendedName>
</protein>
<dbReference type="GeneID" id="116946956"/>
<feature type="binding site" evidence="4">
    <location>
        <position position="58"/>
    </location>
    <ligand>
        <name>Ca(2+)</name>
        <dbReference type="ChEBI" id="CHEBI:29108"/>
    </ligand>
</feature>
<organism evidence="9 10">
    <name type="scientific">Petromyzon marinus</name>
    <name type="common">Sea lamprey</name>
    <dbReference type="NCBI Taxonomy" id="7757"/>
    <lineage>
        <taxon>Eukaryota</taxon>
        <taxon>Metazoa</taxon>
        <taxon>Chordata</taxon>
        <taxon>Craniata</taxon>
        <taxon>Vertebrata</taxon>
        <taxon>Cyclostomata</taxon>
        <taxon>Hyperoartia</taxon>
        <taxon>Petromyzontiformes</taxon>
        <taxon>Petromyzontidae</taxon>
        <taxon>Petromyzon</taxon>
    </lineage>
</organism>
<evidence type="ECO:0000313" key="9">
    <source>
        <dbReference type="Proteomes" id="UP001318040"/>
    </source>
</evidence>
<dbReference type="GO" id="GO:0005509">
    <property type="term" value="F:calcium ion binding"/>
    <property type="evidence" value="ECO:0007669"/>
    <property type="project" value="InterPro"/>
</dbReference>
<dbReference type="GO" id="GO:0050482">
    <property type="term" value="P:arachidonate secretion"/>
    <property type="evidence" value="ECO:0007669"/>
    <property type="project" value="InterPro"/>
</dbReference>